<evidence type="ECO:0000313" key="13">
    <source>
        <dbReference type="Proteomes" id="UP001151760"/>
    </source>
</evidence>
<comment type="subcellular location">
    <subcellularLocation>
        <location evidence="1">Cell membrane</location>
        <topology evidence="1">Single-pass type I membrane protein</topology>
    </subcellularLocation>
</comment>
<comment type="caution">
    <text evidence="12">The sequence shown here is derived from an EMBL/GenBank/DDBJ whole genome shotgun (WGS) entry which is preliminary data.</text>
</comment>
<feature type="signal peptide" evidence="11">
    <location>
        <begin position="1"/>
        <end position="23"/>
    </location>
</feature>
<dbReference type="PROSITE" id="PS51450">
    <property type="entry name" value="LRR"/>
    <property type="match status" value="1"/>
</dbReference>
<keyword evidence="3" id="KW-1003">Cell membrane</keyword>
<dbReference type="PANTHER" id="PTHR27004:SF439">
    <property type="entry name" value="LEUCINE-RICH REPEAT-CONTAINING N-TERMINAL PLANT-TYPE DOMAIN-CONTAINING PROTEIN"/>
    <property type="match status" value="1"/>
</dbReference>
<dbReference type="InterPro" id="IPR003591">
    <property type="entry name" value="Leu-rich_rpt_typical-subtyp"/>
</dbReference>
<proteinExistence type="inferred from homology"/>
<evidence type="ECO:0000256" key="2">
    <source>
        <dbReference type="ARBA" id="ARBA00009592"/>
    </source>
</evidence>
<name>A0ABQ4X7P7_9ASTR</name>
<sequence length="783" mass="86802">MSHSKLLSSIFFLFFFFTKFASSSLNNKCSKQQSEALLLFKHSLSSINYTTIELLAICDGLDSYYHPIMMSWTGTQVQIAVIGMELLVTAPPVTLSVLTFSNSLTHLKLSVCGLSGQVPPDITLLHKLVSLDLSFNSDLYHPSSKFSLQLRPRVFINMFRNFTHLEELLLDDVNISSVLPTSLNISSSLKILSLYNTRLQGNLPPYFFNLHFLDLDLGYNQFTGNIPLKISVNATHFTYLDLSSNKLNGTLPSWLFTSPSLEGLFLSDNMFCGKVPIESFSLPSLNSLYLDFNNFSGEWELDTLLSSLTNLESLALSYSGFSLTTKNSNHYVNPRFREIQLAACKLKVFPNSFRAMKQLEVLDISSNEIHGQIPHWAGEIGGNELNRLNLSHNSITGLPQFQWYGLNALYLDSNLIQEPFPPSICNMSNLMYLDMSNNRFGGWIPQCFGKITSSLIMIDLGNNSFQGTIPNIYGDCGAGRLTGLSLRGLILNGNQLEGEVPISWSKCQSLEVLDFGNNHLNGTFPGWLGDLPYLKVLVLKSNNFHGHVQPSATVHSPFPSLRVLDLSDNRFVGQLPAKYFQSFNSMKNVVKSNTTPKYLSVGPEKYSIVVTVKGVNQYFPQILVDYTIIDLSDNTFEGQIPNVIGGLNSLIVLNLSHNSLIGPIPHALGNLTEIESLDLSWNQLSGEIPQSLADIKTLEVLNLSQNLLVGHIPQGPQFTTFEGNSFGGNPRLCGTPLLKKCGEYSHEPQLESDEGFDEESGFTWEVVMLAYGCGIILGLVIGV</sequence>
<evidence type="ECO:0000256" key="7">
    <source>
        <dbReference type="ARBA" id="ARBA00022989"/>
    </source>
</evidence>
<dbReference type="SUPFAM" id="SSF52058">
    <property type="entry name" value="L domain-like"/>
    <property type="match status" value="2"/>
</dbReference>
<evidence type="ECO:0000256" key="5">
    <source>
        <dbReference type="ARBA" id="ARBA00022692"/>
    </source>
</evidence>
<keyword evidence="6" id="KW-0677">Repeat</keyword>
<evidence type="ECO:0000256" key="3">
    <source>
        <dbReference type="ARBA" id="ARBA00022475"/>
    </source>
</evidence>
<dbReference type="SMART" id="SM00369">
    <property type="entry name" value="LRR_TYP"/>
    <property type="match status" value="6"/>
</dbReference>
<keyword evidence="7" id="KW-1133">Transmembrane helix</keyword>
<dbReference type="InterPro" id="IPR032675">
    <property type="entry name" value="LRR_dom_sf"/>
</dbReference>
<keyword evidence="11" id="KW-0732">Signal</keyword>
<evidence type="ECO:0000256" key="10">
    <source>
        <dbReference type="ARBA" id="ARBA00023180"/>
    </source>
</evidence>
<keyword evidence="10" id="KW-0325">Glycoprotein</keyword>
<evidence type="ECO:0000256" key="8">
    <source>
        <dbReference type="ARBA" id="ARBA00023136"/>
    </source>
</evidence>
<evidence type="ECO:0000256" key="11">
    <source>
        <dbReference type="SAM" id="SignalP"/>
    </source>
</evidence>
<dbReference type="InterPro" id="IPR001611">
    <property type="entry name" value="Leu-rich_rpt"/>
</dbReference>
<keyword evidence="13" id="KW-1185">Reference proteome</keyword>
<evidence type="ECO:0000256" key="9">
    <source>
        <dbReference type="ARBA" id="ARBA00023170"/>
    </source>
</evidence>
<protein>
    <submittedName>
        <fullName evidence="12">Leucine-rich repeat-containing protein</fullName>
    </submittedName>
</protein>
<keyword evidence="4" id="KW-0433">Leucine-rich repeat</keyword>
<dbReference type="Proteomes" id="UP001151760">
    <property type="component" value="Unassembled WGS sequence"/>
</dbReference>
<evidence type="ECO:0000256" key="6">
    <source>
        <dbReference type="ARBA" id="ARBA00022737"/>
    </source>
</evidence>
<evidence type="ECO:0000256" key="1">
    <source>
        <dbReference type="ARBA" id="ARBA00004251"/>
    </source>
</evidence>
<gene>
    <name evidence="12" type="ORF">Tco_0655882</name>
</gene>
<keyword evidence="9" id="KW-0675">Receptor</keyword>
<dbReference type="PANTHER" id="PTHR27004">
    <property type="entry name" value="RECEPTOR-LIKE PROTEIN 12 ISOFORM X1"/>
    <property type="match status" value="1"/>
</dbReference>
<accession>A0ABQ4X7P7</accession>
<evidence type="ECO:0000256" key="4">
    <source>
        <dbReference type="ARBA" id="ARBA00022614"/>
    </source>
</evidence>
<dbReference type="EMBL" id="BQNB010009266">
    <property type="protein sequence ID" value="GJS61098.1"/>
    <property type="molecule type" value="Genomic_DNA"/>
</dbReference>
<comment type="similarity">
    <text evidence="2">Belongs to the RLP family.</text>
</comment>
<keyword evidence="5" id="KW-0812">Transmembrane</keyword>
<dbReference type="Pfam" id="PF13855">
    <property type="entry name" value="LRR_8"/>
    <property type="match status" value="4"/>
</dbReference>
<reference evidence="12" key="2">
    <citation type="submission" date="2022-01" db="EMBL/GenBank/DDBJ databases">
        <authorList>
            <person name="Yamashiro T."/>
            <person name="Shiraishi A."/>
            <person name="Satake H."/>
            <person name="Nakayama K."/>
        </authorList>
    </citation>
    <scope>NUCLEOTIDE SEQUENCE</scope>
</reference>
<dbReference type="PRINTS" id="PR00019">
    <property type="entry name" value="LEURICHRPT"/>
</dbReference>
<reference evidence="12" key="1">
    <citation type="journal article" date="2022" name="Int. J. Mol. Sci.">
        <title>Draft Genome of Tanacetum Coccineum: Genomic Comparison of Closely Related Tanacetum-Family Plants.</title>
        <authorList>
            <person name="Yamashiro T."/>
            <person name="Shiraishi A."/>
            <person name="Nakayama K."/>
            <person name="Satake H."/>
        </authorList>
    </citation>
    <scope>NUCLEOTIDE SEQUENCE</scope>
</reference>
<evidence type="ECO:0000313" key="12">
    <source>
        <dbReference type="EMBL" id="GJS61098.1"/>
    </source>
</evidence>
<keyword evidence="8" id="KW-0472">Membrane</keyword>
<organism evidence="12 13">
    <name type="scientific">Tanacetum coccineum</name>
    <dbReference type="NCBI Taxonomy" id="301880"/>
    <lineage>
        <taxon>Eukaryota</taxon>
        <taxon>Viridiplantae</taxon>
        <taxon>Streptophyta</taxon>
        <taxon>Embryophyta</taxon>
        <taxon>Tracheophyta</taxon>
        <taxon>Spermatophyta</taxon>
        <taxon>Magnoliopsida</taxon>
        <taxon>eudicotyledons</taxon>
        <taxon>Gunneridae</taxon>
        <taxon>Pentapetalae</taxon>
        <taxon>asterids</taxon>
        <taxon>campanulids</taxon>
        <taxon>Asterales</taxon>
        <taxon>Asteraceae</taxon>
        <taxon>Asteroideae</taxon>
        <taxon>Anthemideae</taxon>
        <taxon>Anthemidinae</taxon>
        <taxon>Tanacetum</taxon>
    </lineage>
</organism>
<dbReference type="Gene3D" id="3.80.10.10">
    <property type="entry name" value="Ribonuclease Inhibitor"/>
    <property type="match status" value="5"/>
</dbReference>
<feature type="chain" id="PRO_5046147768" evidence="11">
    <location>
        <begin position="24"/>
        <end position="783"/>
    </location>
</feature>
<dbReference type="Pfam" id="PF00560">
    <property type="entry name" value="LRR_1"/>
    <property type="match status" value="3"/>
</dbReference>